<dbReference type="AlphaFoldDB" id="A0A1U7GTT2"/>
<proteinExistence type="predicted"/>
<dbReference type="OrthoDB" id="486994at2"/>
<dbReference type="EMBL" id="MRCA01000019">
    <property type="protein sequence ID" value="OKH11368.1"/>
    <property type="molecule type" value="Genomic_DNA"/>
</dbReference>
<organism evidence="2 3">
    <name type="scientific">Fischerella major NIES-592</name>
    <dbReference type="NCBI Taxonomy" id="210994"/>
    <lineage>
        <taxon>Bacteria</taxon>
        <taxon>Bacillati</taxon>
        <taxon>Cyanobacteriota</taxon>
        <taxon>Cyanophyceae</taxon>
        <taxon>Nostocales</taxon>
        <taxon>Hapalosiphonaceae</taxon>
        <taxon>Fischerella</taxon>
    </lineage>
</organism>
<feature type="transmembrane region" description="Helical" evidence="1">
    <location>
        <begin position="117"/>
        <end position="139"/>
    </location>
</feature>
<reference evidence="2 3" key="1">
    <citation type="submission" date="2016-11" db="EMBL/GenBank/DDBJ databases">
        <title>Draft Genome Sequences of Nine Cyanobacterial Strains from Diverse Habitats.</title>
        <authorList>
            <person name="Zhu T."/>
            <person name="Hou S."/>
            <person name="Lu X."/>
            <person name="Hess W.R."/>
        </authorList>
    </citation>
    <scope>NUCLEOTIDE SEQUENCE [LARGE SCALE GENOMIC DNA]</scope>
    <source>
        <strain evidence="2 3">NIES-592</strain>
    </source>
</reference>
<feature type="transmembrane region" description="Helical" evidence="1">
    <location>
        <begin position="45"/>
        <end position="68"/>
    </location>
</feature>
<keyword evidence="3" id="KW-1185">Reference proteome</keyword>
<name>A0A1U7GTT2_9CYAN</name>
<gene>
    <name evidence="2" type="ORF">NIES592_21930</name>
</gene>
<keyword evidence="1" id="KW-1133">Transmembrane helix</keyword>
<sequence>MIIKQTLFWGCWFTSLATTALLFFWSLPLSPFKHPGINANEAVIIFFPIMGIRWLTLATTLALVIIIWGQRLNLATHWIVILTILVLTLHFLLGVINIGIMNAWLSVEPIKTRTTNAIYVAIYFGLPMFWVLLTAPLMLSVARFRS</sequence>
<evidence type="ECO:0000313" key="2">
    <source>
        <dbReference type="EMBL" id="OKH11368.1"/>
    </source>
</evidence>
<accession>A0A1U7GTT2</accession>
<keyword evidence="1" id="KW-0472">Membrane</keyword>
<keyword evidence="1" id="KW-0812">Transmembrane</keyword>
<feature type="transmembrane region" description="Helical" evidence="1">
    <location>
        <begin position="7"/>
        <end position="25"/>
    </location>
</feature>
<evidence type="ECO:0000256" key="1">
    <source>
        <dbReference type="SAM" id="Phobius"/>
    </source>
</evidence>
<protein>
    <submittedName>
        <fullName evidence="2">Uncharacterized protein</fullName>
    </submittedName>
</protein>
<dbReference type="RefSeq" id="WP_073556889.1">
    <property type="nucleotide sequence ID" value="NZ_MRCA01000019.1"/>
</dbReference>
<feature type="transmembrane region" description="Helical" evidence="1">
    <location>
        <begin position="80"/>
        <end position="105"/>
    </location>
</feature>
<dbReference type="Proteomes" id="UP000186391">
    <property type="component" value="Unassembled WGS sequence"/>
</dbReference>
<evidence type="ECO:0000313" key="3">
    <source>
        <dbReference type="Proteomes" id="UP000186391"/>
    </source>
</evidence>
<comment type="caution">
    <text evidence="2">The sequence shown here is derived from an EMBL/GenBank/DDBJ whole genome shotgun (WGS) entry which is preliminary data.</text>
</comment>